<feature type="transmembrane region" description="Helical" evidence="6">
    <location>
        <begin position="181"/>
        <end position="204"/>
    </location>
</feature>
<dbReference type="AlphaFoldDB" id="A0A6J2T3U1"/>
<feature type="transmembrane region" description="Helical" evidence="6">
    <location>
        <begin position="263"/>
        <end position="283"/>
    </location>
</feature>
<feature type="transmembrane region" description="Helical" evidence="6">
    <location>
        <begin position="370"/>
        <end position="390"/>
    </location>
</feature>
<proteinExistence type="inferred from homology"/>
<organism evidence="7 8">
    <name type="scientific">Drosophila lebanonensis</name>
    <name type="common">Fruit fly</name>
    <name type="synonym">Scaptodrosophila lebanonensis</name>
    <dbReference type="NCBI Taxonomy" id="7225"/>
    <lineage>
        <taxon>Eukaryota</taxon>
        <taxon>Metazoa</taxon>
        <taxon>Ecdysozoa</taxon>
        <taxon>Arthropoda</taxon>
        <taxon>Hexapoda</taxon>
        <taxon>Insecta</taxon>
        <taxon>Pterygota</taxon>
        <taxon>Neoptera</taxon>
        <taxon>Endopterygota</taxon>
        <taxon>Diptera</taxon>
        <taxon>Brachycera</taxon>
        <taxon>Muscomorpha</taxon>
        <taxon>Ephydroidea</taxon>
        <taxon>Drosophilidae</taxon>
        <taxon>Scaptodrosophila</taxon>
    </lineage>
</organism>
<evidence type="ECO:0000256" key="6">
    <source>
        <dbReference type="RuleBase" id="RU363108"/>
    </source>
</evidence>
<comment type="caution">
    <text evidence="6">Lacks conserved residue(s) required for the propagation of feature annotation.</text>
</comment>
<dbReference type="GO" id="GO:0007165">
    <property type="term" value="P:signal transduction"/>
    <property type="evidence" value="ECO:0007669"/>
    <property type="project" value="UniProtKB-KW"/>
</dbReference>
<keyword evidence="7" id="KW-1185">Reference proteome</keyword>
<evidence type="ECO:0000256" key="2">
    <source>
        <dbReference type="ARBA" id="ARBA00022475"/>
    </source>
</evidence>
<comment type="function">
    <text evidence="6">Gustatory receptor which mediates acceptance or avoidance behavior, depending on its substrates.</text>
</comment>
<dbReference type="Proteomes" id="UP000504634">
    <property type="component" value="Unplaced"/>
</dbReference>
<keyword evidence="2 6" id="KW-1003">Cell membrane</keyword>
<reference evidence="8" key="1">
    <citation type="submission" date="2025-08" db="UniProtKB">
        <authorList>
            <consortium name="RefSeq"/>
        </authorList>
    </citation>
    <scope>IDENTIFICATION</scope>
    <source>
        <strain evidence="8">11010-0011.00</strain>
        <tissue evidence="8">Whole body</tissue>
    </source>
</reference>
<dbReference type="GO" id="GO:0005886">
    <property type="term" value="C:plasma membrane"/>
    <property type="evidence" value="ECO:0007669"/>
    <property type="project" value="UniProtKB-SubCell"/>
</dbReference>
<dbReference type="OrthoDB" id="8009671at2759"/>
<evidence type="ECO:0000256" key="3">
    <source>
        <dbReference type="ARBA" id="ARBA00022692"/>
    </source>
</evidence>
<gene>
    <name evidence="8" type="primary">LOC115620466</name>
</gene>
<evidence type="ECO:0000313" key="8">
    <source>
        <dbReference type="RefSeq" id="XP_030369557.1"/>
    </source>
</evidence>
<sequence length="395" mass="45481">MYSRRITASALSAIILRCGLHYGRIFGVIDFGVQRTDRGLLAPKREGFKCFCILFRVVLVGLYLYYAYSMHLSDFYLELLSSIHIVGCLTCTVFILLLQFWYGERVLRIVNSFLRLFRRVRTLTATSAKTSGSYNGYGCTREFVLLLLKAVSICYEVGCQFPLMWASHTVHEFLGTFCNMYVTIGSLIVMHIGFVGYLSVGALYSEINSYVRHELCHKLRSLERLGGNRPSSRRLRSVGNRLDECIGIYDAIQRLGSSFHKFYELPLCLSMLFHFLTMILVSYEVILRSKFRSFTLLFLVIKLFVDAALITLAAHGAVSSSRLVRRIGVENCYVSEDNEWHMKMELFLNRLNIYEFRVRPLGLFELSNELILVFLSAMVTYHTYIIQFGLQSHQI</sequence>
<dbReference type="Pfam" id="PF08395">
    <property type="entry name" value="7tm_7"/>
    <property type="match status" value="1"/>
</dbReference>
<evidence type="ECO:0000256" key="1">
    <source>
        <dbReference type="ARBA" id="ARBA00004651"/>
    </source>
</evidence>
<comment type="similarity">
    <text evidence="6">Belongs to the insect chemoreceptor superfamily. Gustatory receptor (GR) family.</text>
</comment>
<evidence type="ECO:0000313" key="7">
    <source>
        <dbReference type="Proteomes" id="UP000504634"/>
    </source>
</evidence>
<dbReference type="InterPro" id="IPR013604">
    <property type="entry name" value="7TM_chemorcpt"/>
</dbReference>
<feature type="transmembrane region" description="Helical" evidence="6">
    <location>
        <begin position="48"/>
        <end position="68"/>
    </location>
</feature>
<keyword evidence="4 6" id="KW-1133">Transmembrane helix</keyword>
<keyword evidence="6" id="KW-0807">Transducer</keyword>
<dbReference type="GO" id="GO:0050909">
    <property type="term" value="P:sensory perception of taste"/>
    <property type="evidence" value="ECO:0007669"/>
    <property type="project" value="InterPro"/>
</dbReference>
<name>A0A6J2T3U1_DROLE</name>
<feature type="transmembrane region" description="Helical" evidence="6">
    <location>
        <begin position="80"/>
        <end position="102"/>
    </location>
</feature>
<dbReference type="RefSeq" id="XP_030369557.1">
    <property type="nucleotide sequence ID" value="XM_030513697.1"/>
</dbReference>
<evidence type="ECO:0000256" key="5">
    <source>
        <dbReference type="ARBA" id="ARBA00023136"/>
    </source>
</evidence>
<keyword evidence="3 6" id="KW-0812">Transmembrane</keyword>
<keyword evidence="5 6" id="KW-0472">Membrane</keyword>
<keyword evidence="6 8" id="KW-0675">Receptor</keyword>
<feature type="transmembrane region" description="Helical" evidence="6">
    <location>
        <begin position="295"/>
        <end position="318"/>
    </location>
</feature>
<dbReference type="GeneID" id="115620466"/>
<accession>A0A6J2T3U1</accession>
<comment type="subcellular location">
    <subcellularLocation>
        <location evidence="1 6">Cell membrane</location>
        <topology evidence="1 6">Multi-pass membrane protein</topology>
    </subcellularLocation>
</comment>
<evidence type="ECO:0000256" key="4">
    <source>
        <dbReference type="ARBA" id="ARBA00022989"/>
    </source>
</evidence>
<protein>
    <recommendedName>
        <fullName evidence="6">Gustatory receptor</fullName>
    </recommendedName>
</protein>